<comment type="caution">
    <text evidence="2">The sequence shown here is derived from an EMBL/GenBank/DDBJ whole genome shotgun (WGS) entry which is preliminary data.</text>
</comment>
<dbReference type="RefSeq" id="WP_191806807.1">
    <property type="nucleotide sequence ID" value="NZ_JACSQD010000001.1"/>
</dbReference>
<sequence>MAILGDLRTGLWHLRSGGPAQVKEWNLRRRAELGFADPANARGIEAGWIGRGSKRRLSIPAAPASPRPPRRGDLKVGVILDEFSAMAFAYEWNTVALDPVTWQQQILEHEVDLVFAESAWAGNDRLWRGKLAGSDGPSSQLKELLAFSRARGIPSVFWNKEDPPHYSDFLPTAALFDYVFTSDVSRVEHYRADLGHSNIGVLPFAAQPAIHNPARPRYGRHARDIAFAGMYFAHKYPERRQQMDMLLGGAMDASAKLPLGLEIFSRKLGGDPNYQFPAPLDSRVVGSLSYQQMLSAYKAYKVFLNVNSVVDSPSMCARRIFEINAAGTPVVTAPSAAVSEFFSDDEVPVARDRTEAALLTRSLARNPELNDRTVHLAQRRIWSAHTYAHRAETVLAAVLPQHGRPLAAPTVSALVPTIRPHQVENIFRTLAAQQDVEVELVLLAHGFELDRGRLTELQAAYGLRNVQLLSAPRDVSLGECLNRCVEAASGEVVAKMDDDDHYGARYLSDQLHALAYSQAEIVGKQAHYVHLAGSRATILRNAEREHRYTDFVMGPTITTYRRTAKEHPFPALGLGEDTGFLRAAAQAGLRIYSADRFNFFQIRSGAEHTWQIADAELLAGGELKFYGGPSEHTDI</sequence>
<evidence type="ECO:0000313" key="3">
    <source>
        <dbReference type="Proteomes" id="UP000609874"/>
    </source>
</evidence>
<accession>A0ABR8UPH9</accession>
<dbReference type="InterPro" id="IPR055259">
    <property type="entry name" value="YkvP/CgeB_Glyco_trans-like"/>
</dbReference>
<dbReference type="Gene3D" id="3.90.550.10">
    <property type="entry name" value="Spore Coat Polysaccharide Biosynthesis Protein SpsA, Chain A"/>
    <property type="match status" value="1"/>
</dbReference>
<dbReference type="Proteomes" id="UP000609874">
    <property type="component" value="Unassembled WGS sequence"/>
</dbReference>
<evidence type="ECO:0000313" key="2">
    <source>
        <dbReference type="EMBL" id="MBD7994482.1"/>
    </source>
</evidence>
<name>A0ABR8UPH9_9MICC</name>
<protein>
    <submittedName>
        <fullName evidence="2">Glycosyltransferase</fullName>
    </submittedName>
</protein>
<keyword evidence="3" id="KW-1185">Reference proteome</keyword>
<proteinExistence type="predicted"/>
<feature type="domain" description="Spore protein YkvP/CgeB glycosyl transferase-like" evidence="1">
    <location>
        <begin position="279"/>
        <end position="396"/>
    </location>
</feature>
<reference evidence="2 3" key="1">
    <citation type="submission" date="2020-08" db="EMBL/GenBank/DDBJ databases">
        <title>A Genomic Blueprint of the Chicken Gut Microbiome.</title>
        <authorList>
            <person name="Gilroy R."/>
            <person name="Ravi A."/>
            <person name="Getino M."/>
            <person name="Pursley I."/>
            <person name="Horton D.L."/>
            <person name="Alikhan N.-F."/>
            <person name="Baker D."/>
            <person name="Gharbi K."/>
            <person name="Hall N."/>
            <person name="Watson M."/>
            <person name="Adriaenssens E.M."/>
            <person name="Foster-Nyarko E."/>
            <person name="Jarju S."/>
            <person name="Secka A."/>
            <person name="Antonio M."/>
            <person name="Oren A."/>
            <person name="Chaudhuri R."/>
            <person name="La Ragione R.M."/>
            <person name="Hildebrand F."/>
            <person name="Pallen M.J."/>
        </authorList>
    </citation>
    <scope>NUCLEOTIDE SEQUENCE [LARGE SCALE GENOMIC DNA]</scope>
    <source>
        <strain evidence="2 3">Sa2CUA1</strain>
    </source>
</reference>
<gene>
    <name evidence="2" type="ORF">H9639_04145</name>
</gene>
<evidence type="ECO:0000259" key="1">
    <source>
        <dbReference type="Pfam" id="PF13524"/>
    </source>
</evidence>
<dbReference type="Pfam" id="PF13524">
    <property type="entry name" value="Glyco_trans_1_2"/>
    <property type="match status" value="1"/>
</dbReference>
<dbReference type="InterPro" id="IPR029044">
    <property type="entry name" value="Nucleotide-diphossugar_trans"/>
</dbReference>
<dbReference type="SUPFAM" id="SSF53448">
    <property type="entry name" value="Nucleotide-diphospho-sugar transferases"/>
    <property type="match status" value="1"/>
</dbReference>
<dbReference type="EMBL" id="JACSQD010000001">
    <property type="protein sequence ID" value="MBD7994482.1"/>
    <property type="molecule type" value="Genomic_DNA"/>
</dbReference>
<organism evidence="2 3">
    <name type="scientific">Arthrobacter gallicola</name>
    <dbReference type="NCBI Taxonomy" id="2762225"/>
    <lineage>
        <taxon>Bacteria</taxon>
        <taxon>Bacillati</taxon>
        <taxon>Actinomycetota</taxon>
        <taxon>Actinomycetes</taxon>
        <taxon>Micrococcales</taxon>
        <taxon>Micrococcaceae</taxon>
        <taxon>Arthrobacter</taxon>
    </lineage>
</organism>